<accession>A0A7I8W9P2</accession>
<gene>
    <name evidence="1" type="ORF">DGYR_LOCUS12339</name>
</gene>
<dbReference type="Proteomes" id="UP000549394">
    <property type="component" value="Unassembled WGS sequence"/>
</dbReference>
<protein>
    <submittedName>
        <fullName evidence="1">Uncharacterized protein</fullName>
    </submittedName>
</protein>
<dbReference type="AlphaFoldDB" id="A0A7I8W9P2"/>
<comment type="caution">
    <text evidence="1">The sequence shown here is derived from an EMBL/GenBank/DDBJ whole genome shotgun (WGS) entry which is preliminary data.</text>
</comment>
<evidence type="ECO:0000313" key="1">
    <source>
        <dbReference type="EMBL" id="CAD5124859.1"/>
    </source>
</evidence>
<reference evidence="1 2" key="1">
    <citation type="submission" date="2020-08" db="EMBL/GenBank/DDBJ databases">
        <authorList>
            <person name="Hejnol A."/>
        </authorList>
    </citation>
    <scope>NUCLEOTIDE SEQUENCE [LARGE SCALE GENOMIC DNA]</scope>
</reference>
<dbReference type="EMBL" id="CAJFCJ010000024">
    <property type="protein sequence ID" value="CAD5124859.1"/>
    <property type="molecule type" value="Genomic_DNA"/>
</dbReference>
<organism evidence="1 2">
    <name type="scientific">Dimorphilus gyrociliatus</name>
    <dbReference type="NCBI Taxonomy" id="2664684"/>
    <lineage>
        <taxon>Eukaryota</taxon>
        <taxon>Metazoa</taxon>
        <taxon>Spiralia</taxon>
        <taxon>Lophotrochozoa</taxon>
        <taxon>Annelida</taxon>
        <taxon>Polychaeta</taxon>
        <taxon>Polychaeta incertae sedis</taxon>
        <taxon>Dinophilidae</taxon>
        <taxon>Dimorphilus</taxon>
    </lineage>
</organism>
<keyword evidence="2" id="KW-1185">Reference proteome</keyword>
<name>A0A7I8W9P2_9ANNE</name>
<evidence type="ECO:0000313" key="2">
    <source>
        <dbReference type="Proteomes" id="UP000549394"/>
    </source>
</evidence>
<proteinExistence type="predicted"/>
<dbReference type="OrthoDB" id="6502630at2759"/>
<sequence>MCKKHEKEIIFVCKDCFDEKICQGCITDHSAHNLLTLDNYIRDGKMYHGCHKINNILKSLHQYQRNVIAKDSYLLKELPSTICCIIEEKQTANIKKLEMIKKCISRITTFIQLKENFNDEELNDTSQILEKIENILPNVDNLDFKNNEYEGKLFMNLKNMLLSKELNDPKNVNLNYAELLQNFDKILTSDILYKISKNLSSIDYLHFSSERSINIQNIVEIFSVCSHSDGFIYMGVYAQNTLKWAWLGYLDNKRSFAIWKVNEKTLKPVKKFQLNELPNSIIEHNRELYVGFKSSVQTLNESLEIVLKRKNILHSIRQVIPNDKNSLIFSTNNSIEKLSFNESESSKTRIKTLLNSVHFNGQICNWKENSLALLVGSKLIIYKPEKEIIKTIELRNQIYFNRKVLFSSILSINNDFLVISEYNSKTLTIFYNVEDEPQIYKLDVRPRKIWHIESRKEIWINNGVNKLIALSYAH</sequence>